<keyword evidence="3" id="KW-1185">Reference proteome</keyword>
<evidence type="ECO:0000313" key="2">
    <source>
        <dbReference type="EMBL" id="PIK33744.1"/>
    </source>
</evidence>
<name>A0A2G8JDC8_STIJA</name>
<accession>A0A2G8JDC8</accession>
<feature type="compositionally biased region" description="Basic and acidic residues" evidence="1">
    <location>
        <begin position="317"/>
        <end position="332"/>
    </location>
</feature>
<evidence type="ECO:0000256" key="1">
    <source>
        <dbReference type="SAM" id="MobiDB-lite"/>
    </source>
</evidence>
<dbReference type="EMBL" id="MRZV01002424">
    <property type="protein sequence ID" value="PIK33744.1"/>
    <property type="molecule type" value="Genomic_DNA"/>
</dbReference>
<organism evidence="2 3">
    <name type="scientific">Stichopus japonicus</name>
    <name type="common">Sea cucumber</name>
    <dbReference type="NCBI Taxonomy" id="307972"/>
    <lineage>
        <taxon>Eukaryota</taxon>
        <taxon>Metazoa</taxon>
        <taxon>Echinodermata</taxon>
        <taxon>Eleutherozoa</taxon>
        <taxon>Echinozoa</taxon>
        <taxon>Holothuroidea</taxon>
        <taxon>Aspidochirotacea</taxon>
        <taxon>Aspidochirotida</taxon>
        <taxon>Stichopodidae</taxon>
        <taxon>Apostichopus</taxon>
    </lineage>
</organism>
<feature type="region of interest" description="Disordered" evidence="1">
    <location>
        <begin position="78"/>
        <end position="103"/>
    </location>
</feature>
<comment type="caution">
    <text evidence="2">The sequence shown here is derived from an EMBL/GenBank/DDBJ whole genome shotgun (WGS) entry which is preliminary data.</text>
</comment>
<reference evidence="2 3" key="1">
    <citation type="journal article" date="2017" name="PLoS Biol.">
        <title>The sea cucumber genome provides insights into morphological evolution and visceral regeneration.</title>
        <authorList>
            <person name="Zhang X."/>
            <person name="Sun L."/>
            <person name="Yuan J."/>
            <person name="Sun Y."/>
            <person name="Gao Y."/>
            <person name="Zhang L."/>
            <person name="Li S."/>
            <person name="Dai H."/>
            <person name="Hamel J.F."/>
            <person name="Liu C."/>
            <person name="Yu Y."/>
            <person name="Liu S."/>
            <person name="Lin W."/>
            <person name="Guo K."/>
            <person name="Jin S."/>
            <person name="Xu P."/>
            <person name="Storey K.B."/>
            <person name="Huan P."/>
            <person name="Zhang T."/>
            <person name="Zhou Y."/>
            <person name="Zhang J."/>
            <person name="Lin C."/>
            <person name="Li X."/>
            <person name="Xing L."/>
            <person name="Huo D."/>
            <person name="Sun M."/>
            <person name="Wang L."/>
            <person name="Mercier A."/>
            <person name="Li F."/>
            <person name="Yang H."/>
            <person name="Xiang J."/>
        </authorList>
    </citation>
    <scope>NUCLEOTIDE SEQUENCE [LARGE SCALE GENOMIC DNA]</scope>
    <source>
        <strain evidence="2">Shaxun</strain>
        <tissue evidence="2">Muscle</tissue>
    </source>
</reference>
<proteinExistence type="predicted"/>
<dbReference type="STRING" id="307972.A0A2G8JDC8"/>
<feature type="region of interest" description="Disordered" evidence="1">
    <location>
        <begin position="226"/>
        <end position="359"/>
    </location>
</feature>
<dbReference type="Proteomes" id="UP000230750">
    <property type="component" value="Unassembled WGS sequence"/>
</dbReference>
<dbReference type="AlphaFoldDB" id="A0A2G8JDC8"/>
<gene>
    <name evidence="2" type="ORF">BSL78_29438</name>
</gene>
<feature type="compositionally biased region" description="Basic and acidic residues" evidence="1">
    <location>
        <begin position="285"/>
        <end position="301"/>
    </location>
</feature>
<sequence length="379" mass="42187">MPEIQDGGRSDLMNYIREADQDLTVDSPATASILRSVEEQEAKFERLTQELQRDKLLVANQVNRSQLASETESINSISTTNDSFSFRRSAQQDSTVEDDNTLAGEEVNTNALIDSALKSLENTNMATVDSLGYNSYLQRSESYTHESYDNPSYIFWFRIVHKDVLRKNIDLGGIHPQGVISARDRPHPGHPRALILMSTNPIMMIPSQNIGTLPYGWQLGGLCPPPEDGYIPQQNEDFGYKEDYNQRDPSGVTSGYDSDSIPRDAGGYGYDSLPGKKGHQIPAPEEPHPRGDGYSDQHYPDDVGYPGNEVGYAGDDPGYHGDEPSYREDRGYPTDNYVQDDGSVQHELGYQPGDGRYGNEDFVPQVDEYGEPAIYPALL</sequence>
<evidence type="ECO:0000313" key="3">
    <source>
        <dbReference type="Proteomes" id="UP000230750"/>
    </source>
</evidence>
<protein>
    <submittedName>
        <fullName evidence="2">Putative catenin delta-2-like</fullName>
    </submittedName>
</protein>
<feature type="compositionally biased region" description="Polar residues" evidence="1">
    <location>
        <begin position="247"/>
        <end position="257"/>
    </location>
</feature>